<dbReference type="EMBL" id="BART01027505">
    <property type="protein sequence ID" value="GAG93871.1"/>
    <property type="molecule type" value="Genomic_DNA"/>
</dbReference>
<sequence length="162" mass="17629">TEDEDNKAPTSEWAYDHWKNVSAHHAATVAGDLDHQDIANRSADDHHAKYTDAEAVFAYYTRNLELTTGIYTAQDVSNISYISLASHGGNIDIKGLDGGIYGQMIFFSRITSANIVTVYHNSGDAAAGDKIYTTTSADVTVSSYSTFYMIYIGGVWVASVIT</sequence>
<gene>
    <name evidence="1" type="ORF">S01H4_48748</name>
</gene>
<reference evidence="1" key="1">
    <citation type="journal article" date="2014" name="Front. Microbiol.">
        <title>High frequency of phylogenetically diverse reductive dehalogenase-homologous genes in deep subseafloor sedimentary metagenomes.</title>
        <authorList>
            <person name="Kawai M."/>
            <person name="Futagami T."/>
            <person name="Toyoda A."/>
            <person name="Takaki Y."/>
            <person name="Nishi S."/>
            <person name="Hori S."/>
            <person name="Arai W."/>
            <person name="Tsubouchi T."/>
            <person name="Morono Y."/>
            <person name="Uchiyama I."/>
            <person name="Ito T."/>
            <person name="Fujiyama A."/>
            <person name="Inagaki F."/>
            <person name="Takami H."/>
        </authorList>
    </citation>
    <scope>NUCLEOTIDE SEQUENCE</scope>
    <source>
        <strain evidence="1">Expedition CK06-06</strain>
    </source>
</reference>
<proteinExistence type="predicted"/>
<evidence type="ECO:0000313" key="1">
    <source>
        <dbReference type="EMBL" id="GAG93871.1"/>
    </source>
</evidence>
<organism evidence="1">
    <name type="scientific">marine sediment metagenome</name>
    <dbReference type="NCBI Taxonomy" id="412755"/>
    <lineage>
        <taxon>unclassified sequences</taxon>
        <taxon>metagenomes</taxon>
        <taxon>ecological metagenomes</taxon>
    </lineage>
</organism>
<dbReference type="AlphaFoldDB" id="X1DBQ8"/>
<name>X1DBQ8_9ZZZZ</name>
<protein>
    <submittedName>
        <fullName evidence="1">Uncharacterized protein</fullName>
    </submittedName>
</protein>
<accession>X1DBQ8</accession>
<comment type="caution">
    <text evidence="1">The sequence shown here is derived from an EMBL/GenBank/DDBJ whole genome shotgun (WGS) entry which is preliminary data.</text>
</comment>
<feature type="non-terminal residue" evidence="1">
    <location>
        <position position="1"/>
    </location>
</feature>